<dbReference type="SUPFAM" id="SSF56112">
    <property type="entry name" value="Protein kinase-like (PK-like)"/>
    <property type="match status" value="1"/>
</dbReference>
<comment type="similarity">
    <text evidence="2">Belongs to the protein kinase superfamily. CAMK Ser/Thr protein kinase family. NIM1 subfamily.</text>
</comment>
<comment type="subcellular location">
    <subcellularLocation>
        <location evidence="1">Bud neck</location>
    </subcellularLocation>
</comment>
<feature type="binding site" evidence="12">
    <location>
        <position position="79"/>
    </location>
    <ligand>
        <name>ATP</name>
        <dbReference type="ChEBI" id="CHEBI:30616"/>
    </ligand>
</feature>
<comment type="catalytic activity">
    <reaction evidence="11">
        <text>L-seryl-[protein] + ATP = O-phospho-L-seryl-[protein] + ADP + H(+)</text>
        <dbReference type="Rhea" id="RHEA:17989"/>
        <dbReference type="Rhea" id="RHEA-COMP:9863"/>
        <dbReference type="Rhea" id="RHEA-COMP:11604"/>
        <dbReference type="ChEBI" id="CHEBI:15378"/>
        <dbReference type="ChEBI" id="CHEBI:29999"/>
        <dbReference type="ChEBI" id="CHEBI:30616"/>
        <dbReference type="ChEBI" id="CHEBI:83421"/>
        <dbReference type="ChEBI" id="CHEBI:456216"/>
        <dbReference type="EC" id="2.7.11.1"/>
    </reaction>
</comment>
<dbReference type="SMART" id="SM00220">
    <property type="entry name" value="S_TKc"/>
    <property type="match status" value="1"/>
</dbReference>
<keyword evidence="4" id="KW-0723">Serine/threonine-protein kinase</keyword>
<sequence length="890" mass="99043">MPSFNPTSPAPQRRIIVKPQSPGKHHIPPPNLSPLLSPGTGRRRKDIGDYWLGKTLGKGSSGRVKLGIHKVSGEKVAIKIISKSHLATNASVERAVKREIAIMKLIHHPNIMSLLDVIDLSDSPNLYLILEYVQGGELFDYLVSQGRLSEPEARKYFQQIIFGLDYCHRHLICHRDLKPENLLLDKDKNIKIADFGMASLQPAGSLLETSCGSPHYASPEIVNGVPYNGSASDIWSCGIILYALLCGHLPFDDDNIRELLNKVKIGKYKMPDYVSSGARDLIQKILVIHPEKRLTMKQVQQHPWFTADPPINPSILPDPPTASEIGRPVSDASEIDDRLLETLKVLWTDLSSEEVLKALLNEEYNMQKVTYVLLQRHANNYWQTERDDDIRTAESPAKRRRPATICSAATTTTTSARDSLPGIDGMMHQIAGKERNVGDVDLPPPVPPKPIVIRADLIYNQACADASANLKSPRPPHHSPMRPPQHRIWRQPVPTLSPSPQRRPIFNPPPPSTQQQTETPPQQQEQQHAPAVYPPHQCCQHHHQPSIFNPPPPPSTPQQQQQHLSIAHMLSPRTPTRPFLVQPTTASSHHQHYHYPTQFQSPSQSTRYTSTTTTTTTAATSDHVSAHSASSSSSSSNNNHSNGGEPSKLNRIMHLWQRNKVEPVTAATNMKAPNKGSHRLSMPAPIVQPPHPQPQSPFHHRHQFHQPQQHDVDPTTGRAALVTGTTTAASPMLTSASRVTTAPRQQGSPRLSSWLPGLFHFKQPKVCSIDCAARDEREAIGKIKQVLEECLDGTITERQDSEGNMRRKGEMVLPGNDTTTKAILLRFKVEVQLPSSSRLRMVRVNFIQQQGDAVALMTAVRMVQRTLELYEHEANLIATANGWIPQSSFS</sequence>
<comment type="catalytic activity">
    <reaction evidence="10">
        <text>L-threonyl-[protein] + ATP = O-phospho-L-threonyl-[protein] + ADP + H(+)</text>
        <dbReference type="Rhea" id="RHEA:46608"/>
        <dbReference type="Rhea" id="RHEA-COMP:11060"/>
        <dbReference type="Rhea" id="RHEA-COMP:11605"/>
        <dbReference type="ChEBI" id="CHEBI:15378"/>
        <dbReference type="ChEBI" id="CHEBI:30013"/>
        <dbReference type="ChEBI" id="CHEBI:30616"/>
        <dbReference type="ChEBI" id="CHEBI:61977"/>
        <dbReference type="ChEBI" id="CHEBI:456216"/>
        <dbReference type="EC" id="2.7.11.1"/>
    </reaction>
</comment>
<dbReference type="GO" id="GO:0004674">
    <property type="term" value="F:protein serine/threonine kinase activity"/>
    <property type="evidence" value="ECO:0007669"/>
    <property type="project" value="UniProtKB-KW"/>
</dbReference>
<keyword evidence="6" id="KW-0808">Transferase</keyword>
<keyword evidence="7 12" id="KW-0547">Nucleotide-binding</keyword>
<name>A0A068SGM7_9FUNG</name>
<comment type="caution">
    <text evidence="15">The sequence shown here is derived from an EMBL/GenBank/DDBJ whole genome shotgun (WGS) entry which is preliminary data.</text>
</comment>
<evidence type="ECO:0000256" key="8">
    <source>
        <dbReference type="ARBA" id="ARBA00022777"/>
    </source>
</evidence>
<evidence type="ECO:0000256" key="12">
    <source>
        <dbReference type="PROSITE-ProRule" id="PRU10141"/>
    </source>
</evidence>
<feature type="domain" description="Protein kinase" evidence="14">
    <location>
        <begin position="50"/>
        <end position="305"/>
    </location>
</feature>
<keyword evidence="16" id="KW-1185">Reference proteome</keyword>
<dbReference type="STRING" id="1263082.A0A068SGM7"/>
<dbReference type="PROSITE" id="PS00108">
    <property type="entry name" value="PROTEIN_KINASE_ST"/>
    <property type="match status" value="1"/>
</dbReference>
<evidence type="ECO:0000256" key="7">
    <source>
        <dbReference type="ARBA" id="ARBA00022741"/>
    </source>
</evidence>
<dbReference type="Proteomes" id="UP000027586">
    <property type="component" value="Unassembled WGS sequence"/>
</dbReference>
<dbReference type="GO" id="GO:0005524">
    <property type="term" value="F:ATP binding"/>
    <property type="evidence" value="ECO:0007669"/>
    <property type="project" value="UniProtKB-UniRule"/>
</dbReference>
<evidence type="ECO:0000256" key="11">
    <source>
        <dbReference type="ARBA" id="ARBA00048679"/>
    </source>
</evidence>
<dbReference type="EC" id="2.7.11.1" evidence="3"/>
<keyword evidence="9 12" id="KW-0067">ATP-binding</keyword>
<dbReference type="Gene3D" id="1.10.510.10">
    <property type="entry name" value="Transferase(Phosphotransferase) domain 1"/>
    <property type="match status" value="1"/>
</dbReference>
<evidence type="ECO:0000256" key="1">
    <source>
        <dbReference type="ARBA" id="ARBA00004266"/>
    </source>
</evidence>
<evidence type="ECO:0000256" key="13">
    <source>
        <dbReference type="SAM" id="MobiDB-lite"/>
    </source>
</evidence>
<dbReference type="InterPro" id="IPR011009">
    <property type="entry name" value="Kinase-like_dom_sf"/>
</dbReference>
<evidence type="ECO:0000256" key="6">
    <source>
        <dbReference type="ARBA" id="ARBA00022679"/>
    </source>
</evidence>
<feature type="compositionally biased region" description="Basic residues" evidence="13">
    <location>
        <begin position="474"/>
        <end position="489"/>
    </location>
</feature>
<dbReference type="InterPro" id="IPR000719">
    <property type="entry name" value="Prot_kinase_dom"/>
</dbReference>
<feature type="region of interest" description="Disordered" evidence="13">
    <location>
        <begin position="468"/>
        <end position="648"/>
    </location>
</feature>
<dbReference type="PANTHER" id="PTHR24346">
    <property type="entry name" value="MAP/MICROTUBULE AFFINITY-REGULATING KINASE"/>
    <property type="match status" value="1"/>
</dbReference>
<dbReference type="GO" id="GO:0005940">
    <property type="term" value="C:septin ring"/>
    <property type="evidence" value="ECO:0007669"/>
    <property type="project" value="UniProtKB-ARBA"/>
</dbReference>
<dbReference type="PROSITE" id="PS00107">
    <property type="entry name" value="PROTEIN_KINASE_ATP"/>
    <property type="match status" value="1"/>
</dbReference>
<proteinExistence type="inferred from homology"/>
<evidence type="ECO:0000256" key="4">
    <source>
        <dbReference type="ARBA" id="ARBA00022527"/>
    </source>
</evidence>
<evidence type="ECO:0000256" key="3">
    <source>
        <dbReference type="ARBA" id="ARBA00012513"/>
    </source>
</evidence>
<evidence type="ECO:0000256" key="10">
    <source>
        <dbReference type="ARBA" id="ARBA00047899"/>
    </source>
</evidence>
<evidence type="ECO:0000313" key="16">
    <source>
        <dbReference type="Proteomes" id="UP000027586"/>
    </source>
</evidence>
<reference evidence="15" key="1">
    <citation type="submission" date="2013-08" db="EMBL/GenBank/DDBJ databases">
        <title>Gene expansion shapes genome architecture in the human pathogen Lichtheimia corymbifera: an evolutionary genomics analysis in the ancient terrestrial Mucorales (Mucoromycotina).</title>
        <authorList>
            <person name="Schwartze V.U."/>
            <person name="Winter S."/>
            <person name="Shelest E."/>
            <person name="Marcet-Houben M."/>
            <person name="Horn F."/>
            <person name="Wehner S."/>
            <person name="Hoffmann K."/>
            <person name="Riege K."/>
            <person name="Sammeth M."/>
            <person name="Nowrousian M."/>
            <person name="Valiante V."/>
            <person name="Linde J."/>
            <person name="Jacobsen I.D."/>
            <person name="Marz M."/>
            <person name="Brakhage A.A."/>
            <person name="Gabaldon T."/>
            <person name="Bocker S."/>
            <person name="Voigt K."/>
        </authorList>
    </citation>
    <scope>NUCLEOTIDE SEQUENCE [LARGE SCALE GENOMIC DNA]</scope>
    <source>
        <strain evidence="15">FSU 9682</strain>
    </source>
</reference>
<dbReference type="PROSITE" id="PS50011">
    <property type="entry name" value="PROTEIN_KINASE_DOM"/>
    <property type="match status" value="1"/>
</dbReference>
<dbReference type="GO" id="GO:0035556">
    <property type="term" value="P:intracellular signal transduction"/>
    <property type="evidence" value="ECO:0007669"/>
    <property type="project" value="TreeGrafter"/>
</dbReference>
<evidence type="ECO:0000256" key="5">
    <source>
        <dbReference type="ARBA" id="ARBA00022553"/>
    </source>
</evidence>
<dbReference type="EMBL" id="CBTN010000202">
    <property type="protein sequence ID" value="CDH61503.1"/>
    <property type="molecule type" value="Genomic_DNA"/>
</dbReference>
<dbReference type="InterPro" id="IPR008271">
    <property type="entry name" value="Ser/Thr_kinase_AS"/>
</dbReference>
<dbReference type="OrthoDB" id="504170at2759"/>
<feature type="region of interest" description="Disordered" evidence="13">
    <location>
        <begin position="19"/>
        <end position="41"/>
    </location>
</feature>
<gene>
    <name evidence="15" type="ORF">LCOR_12278.1</name>
</gene>
<dbReference type="AlphaFoldDB" id="A0A068SGM7"/>
<keyword evidence="5" id="KW-0597">Phosphoprotein</keyword>
<keyword evidence="8 15" id="KW-0418">Kinase</keyword>
<dbReference type="GO" id="GO:0005935">
    <property type="term" value="C:cellular bud neck"/>
    <property type="evidence" value="ECO:0007669"/>
    <property type="project" value="UniProtKB-SubCell"/>
</dbReference>
<evidence type="ECO:0000259" key="14">
    <source>
        <dbReference type="PROSITE" id="PS50011"/>
    </source>
</evidence>
<evidence type="ECO:0000256" key="9">
    <source>
        <dbReference type="ARBA" id="ARBA00022840"/>
    </source>
</evidence>
<dbReference type="VEuPathDB" id="FungiDB:LCOR_12278.1"/>
<dbReference type="Pfam" id="PF00069">
    <property type="entry name" value="Pkinase"/>
    <property type="match status" value="1"/>
</dbReference>
<evidence type="ECO:0000256" key="2">
    <source>
        <dbReference type="ARBA" id="ARBA00010791"/>
    </source>
</evidence>
<dbReference type="CDD" id="cd14081">
    <property type="entry name" value="STKc_BRSK1_2"/>
    <property type="match status" value="1"/>
</dbReference>
<dbReference type="InterPro" id="IPR017441">
    <property type="entry name" value="Protein_kinase_ATP_BS"/>
</dbReference>
<protein>
    <recommendedName>
        <fullName evidence="3">non-specific serine/threonine protein kinase</fullName>
        <ecNumber evidence="3">2.7.11.1</ecNumber>
    </recommendedName>
</protein>
<dbReference type="FunFam" id="1.10.510.10:FF:000394">
    <property type="entry name" value="Serine/threonine-protein kinase HSL1"/>
    <property type="match status" value="1"/>
</dbReference>
<evidence type="ECO:0000313" key="15">
    <source>
        <dbReference type="EMBL" id="CDH61503.1"/>
    </source>
</evidence>
<accession>A0A068SGM7</accession>
<feature type="compositionally biased region" description="Low complexity" evidence="13">
    <location>
        <begin position="601"/>
        <end position="642"/>
    </location>
</feature>
<organism evidence="15 16">
    <name type="scientific">Lichtheimia corymbifera JMRC:FSU:9682</name>
    <dbReference type="NCBI Taxonomy" id="1263082"/>
    <lineage>
        <taxon>Eukaryota</taxon>
        <taxon>Fungi</taxon>
        <taxon>Fungi incertae sedis</taxon>
        <taxon>Mucoromycota</taxon>
        <taxon>Mucoromycotina</taxon>
        <taxon>Mucoromycetes</taxon>
        <taxon>Mucorales</taxon>
        <taxon>Lichtheimiaceae</taxon>
        <taxon>Lichtheimia</taxon>
    </lineage>
</organism>
<feature type="compositionally biased region" description="Low complexity" evidence="13">
    <location>
        <begin position="513"/>
        <end position="527"/>
    </location>
</feature>
<dbReference type="PANTHER" id="PTHR24346:SF82">
    <property type="entry name" value="KP78A-RELATED"/>
    <property type="match status" value="1"/>
</dbReference>
<dbReference type="FunFam" id="3.30.200.20:FF:000003">
    <property type="entry name" value="Non-specific serine/threonine protein kinase"/>
    <property type="match status" value="1"/>
</dbReference>